<reference evidence="9" key="1">
    <citation type="journal article" date="2015" name="BMC Genomics">
        <title>Genomic and transcriptomic analysis of the endophytic fungus Pestalotiopsis fici reveals its lifestyle and high potential for synthesis of natural products.</title>
        <authorList>
            <person name="Wang X."/>
            <person name="Zhang X."/>
            <person name="Liu L."/>
            <person name="Xiang M."/>
            <person name="Wang W."/>
            <person name="Sun X."/>
            <person name="Che Y."/>
            <person name="Guo L."/>
            <person name="Liu G."/>
            <person name="Guo L."/>
            <person name="Wang C."/>
            <person name="Yin W.B."/>
            <person name="Stadler M."/>
            <person name="Zhang X."/>
            <person name="Liu X."/>
        </authorList>
    </citation>
    <scope>NUCLEOTIDE SEQUENCE [LARGE SCALE GENOMIC DNA]</scope>
    <source>
        <strain evidence="9">W106-1 / CGMCC3.15140</strain>
    </source>
</reference>
<evidence type="ECO:0000256" key="1">
    <source>
        <dbReference type="ARBA" id="ARBA00004123"/>
    </source>
</evidence>
<dbReference type="SMART" id="SM00906">
    <property type="entry name" value="Fungal_trans"/>
    <property type="match status" value="1"/>
</dbReference>
<dbReference type="GO" id="GO:0043565">
    <property type="term" value="F:sequence-specific DNA binding"/>
    <property type="evidence" value="ECO:0007669"/>
    <property type="project" value="TreeGrafter"/>
</dbReference>
<name>W3XFK5_PESFW</name>
<gene>
    <name evidence="8" type="ORF">PFICI_02835</name>
</gene>
<keyword evidence="3" id="KW-0238">DNA-binding</keyword>
<evidence type="ECO:0000256" key="6">
    <source>
        <dbReference type="SAM" id="MobiDB-lite"/>
    </source>
</evidence>
<evidence type="ECO:0000259" key="7">
    <source>
        <dbReference type="SMART" id="SM00906"/>
    </source>
</evidence>
<keyword evidence="4" id="KW-0804">Transcription</keyword>
<dbReference type="CDD" id="cd12148">
    <property type="entry name" value="fungal_TF_MHR"/>
    <property type="match status" value="1"/>
</dbReference>
<dbReference type="OMA" id="KIHVDFC"/>
<dbReference type="Pfam" id="PF04082">
    <property type="entry name" value="Fungal_trans"/>
    <property type="match status" value="1"/>
</dbReference>
<proteinExistence type="predicted"/>
<dbReference type="GO" id="GO:0008270">
    <property type="term" value="F:zinc ion binding"/>
    <property type="evidence" value="ECO:0007669"/>
    <property type="project" value="InterPro"/>
</dbReference>
<evidence type="ECO:0000313" key="9">
    <source>
        <dbReference type="Proteomes" id="UP000030651"/>
    </source>
</evidence>
<dbReference type="InterPro" id="IPR051711">
    <property type="entry name" value="Stress_Response_Reg"/>
</dbReference>
<feature type="region of interest" description="Disordered" evidence="6">
    <location>
        <begin position="1"/>
        <end position="21"/>
    </location>
</feature>
<dbReference type="PANTHER" id="PTHR47540">
    <property type="entry name" value="THIAMINE REPRESSIBLE GENES REGULATORY PROTEIN THI5"/>
    <property type="match status" value="1"/>
</dbReference>
<dbReference type="GeneID" id="19267848"/>
<dbReference type="PANTHER" id="PTHR47540:SF6">
    <property type="entry name" value="ZN(II)2CYS6 TRANSCRIPTION FACTOR (EUROFUNG)"/>
    <property type="match status" value="1"/>
</dbReference>
<dbReference type="InterPro" id="IPR007219">
    <property type="entry name" value="XnlR_reg_dom"/>
</dbReference>
<protein>
    <recommendedName>
        <fullName evidence="7">Xylanolytic transcriptional activator regulatory domain-containing protein</fullName>
    </recommendedName>
</protein>
<comment type="subcellular location">
    <subcellularLocation>
        <location evidence="1">Nucleus</location>
    </subcellularLocation>
</comment>
<dbReference type="RefSeq" id="XP_007829607.1">
    <property type="nucleotide sequence ID" value="XM_007831416.1"/>
</dbReference>
<dbReference type="KEGG" id="pfy:PFICI_02835"/>
<evidence type="ECO:0000256" key="3">
    <source>
        <dbReference type="ARBA" id="ARBA00023125"/>
    </source>
</evidence>
<dbReference type="InParanoid" id="W3XFK5"/>
<keyword evidence="2" id="KW-0805">Transcription regulation</keyword>
<dbReference type="GO" id="GO:0006351">
    <property type="term" value="P:DNA-templated transcription"/>
    <property type="evidence" value="ECO:0007669"/>
    <property type="project" value="InterPro"/>
</dbReference>
<dbReference type="Proteomes" id="UP000030651">
    <property type="component" value="Unassembled WGS sequence"/>
</dbReference>
<dbReference type="GO" id="GO:0005634">
    <property type="term" value="C:nucleus"/>
    <property type="evidence" value="ECO:0007669"/>
    <property type="project" value="UniProtKB-SubCell"/>
</dbReference>
<feature type="domain" description="Xylanolytic transcriptional activator regulatory" evidence="7">
    <location>
        <begin position="230"/>
        <end position="303"/>
    </location>
</feature>
<dbReference type="eggNOG" id="ENOG502QTA0">
    <property type="taxonomic scope" value="Eukaryota"/>
</dbReference>
<sequence length="593" mass="66827">MQRQNHLHKEKSTDQYTAASTGRVETQLPLVNPLAFHMTDWVLGPDGKPLFMGTSSNWAFGRRVLNMTHMRCTGHTLSNEGLLFDSAVYDLKWDGNRFRSSDYAFEISDLPTRDHAIYLINSVKFHCGRLFYLFDEDIFMERFASFHEDPHGFAQRSPLWYVHYLLILAFGKVFLAQTRKSQQPVGTELFVQAMKLMPDFTYYNADPVEETQVLCCVALWLQCLNHRPAAHRVIGQALRTALSCGMHTEMRSPYLNKDYVERCRTVWWTIYVLERQITSLLGVPPGIAEESISTPFPELPGQTQKLIALRIQVQLSQILAKIDQTVYGRDGKLDGRYIGATQLVLRDIAEVTQRLESSLDLHANEAMSGISRVSAHLHLQLHQCIVLTTRPLLYIFLQSRLGQSRVAPMQWIQSESVKSLIQICIDSAQQMLRVLSLLQDQGLLENFLTFDLDAAFISALTILMAAAVDSSLLPDHSPWSQCAYTILGGMALHGNKIAELNLKELRLLESELDQILAHDSQVLPADSMLASDPQPNEASLDLSLDTASSDPLSQHLGLSFSDWNYELSSDQLINIADSLDTDQLGWPFGELAG</sequence>
<keyword evidence="5" id="KW-0539">Nucleus</keyword>
<evidence type="ECO:0000256" key="2">
    <source>
        <dbReference type="ARBA" id="ARBA00023015"/>
    </source>
</evidence>
<evidence type="ECO:0000256" key="4">
    <source>
        <dbReference type="ARBA" id="ARBA00023163"/>
    </source>
</evidence>
<dbReference type="HOGENOM" id="CLU_006926_3_2_1"/>
<evidence type="ECO:0000313" key="8">
    <source>
        <dbReference type="EMBL" id="ETS84810.1"/>
    </source>
</evidence>
<organism evidence="8 9">
    <name type="scientific">Pestalotiopsis fici (strain W106-1 / CGMCC3.15140)</name>
    <dbReference type="NCBI Taxonomy" id="1229662"/>
    <lineage>
        <taxon>Eukaryota</taxon>
        <taxon>Fungi</taxon>
        <taxon>Dikarya</taxon>
        <taxon>Ascomycota</taxon>
        <taxon>Pezizomycotina</taxon>
        <taxon>Sordariomycetes</taxon>
        <taxon>Xylariomycetidae</taxon>
        <taxon>Amphisphaeriales</taxon>
        <taxon>Sporocadaceae</taxon>
        <taxon>Pestalotiopsis</taxon>
    </lineage>
</organism>
<dbReference type="GO" id="GO:0045944">
    <property type="term" value="P:positive regulation of transcription by RNA polymerase II"/>
    <property type="evidence" value="ECO:0007669"/>
    <property type="project" value="TreeGrafter"/>
</dbReference>
<keyword evidence="9" id="KW-1185">Reference proteome</keyword>
<evidence type="ECO:0000256" key="5">
    <source>
        <dbReference type="ARBA" id="ARBA00023242"/>
    </source>
</evidence>
<dbReference type="OrthoDB" id="3990906at2759"/>
<dbReference type="EMBL" id="KI912110">
    <property type="protein sequence ID" value="ETS84810.1"/>
    <property type="molecule type" value="Genomic_DNA"/>
</dbReference>
<accession>W3XFK5</accession>
<dbReference type="AlphaFoldDB" id="W3XFK5"/>